<evidence type="ECO:0000256" key="1">
    <source>
        <dbReference type="ARBA" id="ARBA00009199"/>
    </source>
</evidence>
<dbReference type="SUPFAM" id="SSF75304">
    <property type="entry name" value="Amidase signature (AS) enzymes"/>
    <property type="match status" value="1"/>
</dbReference>
<dbReference type="Pfam" id="PF01425">
    <property type="entry name" value="Amidase"/>
    <property type="match status" value="1"/>
</dbReference>
<gene>
    <name evidence="5" type="ORF">FLONG3_2268</name>
</gene>
<feature type="domain" description="Amidase" evidence="4">
    <location>
        <begin position="70"/>
        <end position="513"/>
    </location>
</feature>
<name>A0A395T498_9HYPO</name>
<dbReference type="STRING" id="694270.A0A395T498"/>
<feature type="active site" description="Charge relay system" evidence="3">
    <location>
        <position position="110"/>
    </location>
</feature>
<evidence type="ECO:0000256" key="3">
    <source>
        <dbReference type="PIRSR" id="PIRSR001221-1"/>
    </source>
</evidence>
<dbReference type="PANTHER" id="PTHR46072">
    <property type="entry name" value="AMIDASE-RELATED-RELATED"/>
    <property type="match status" value="1"/>
</dbReference>
<dbReference type="AlphaFoldDB" id="A0A395T498"/>
<feature type="active site" description="Acyl-ester intermediate" evidence="3">
    <location>
        <position position="209"/>
    </location>
</feature>
<evidence type="ECO:0000313" key="6">
    <source>
        <dbReference type="Proteomes" id="UP000266234"/>
    </source>
</evidence>
<dbReference type="PIRSF" id="PIRSF001221">
    <property type="entry name" value="Amidase_fungi"/>
    <property type="match status" value="1"/>
</dbReference>
<comment type="similarity">
    <text evidence="1">Belongs to the amidase family.</text>
</comment>
<dbReference type="InterPro" id="IPR036928">
    <property type="entry name" value="AS_sf"/>
</dbReference>
<dbReference type="EMBL" id="PXOG01000044">
    <property type="protein sequence ID" value="RGP79520.1"/>
    <property type="molecule type" value="Genomic_DNA"/>
</dbReference>
<evidence type="ECO:0000313" key="5">
    <source>
        <dbReference type="EMBL" id="RGP79520.1"/>
    </source>
</evidence>
<sequence length="528" mass="58802">MPTKNWEEVVAQKRQQQADAISAFISAELSDADNKREHYNSITSIDDISYLAGEIGKGKYSSEDVTKAHISRLTEILFEDALTQARELDTYYAKEGKTKGPFHGIPISLKDQFNVKGHDTTLGYTARSSKPASEDAVLVNILKKLGAVMICKTNIPQSIMWAETDNPLWGLTENPIIPGYTPGGSSGGESALIYSRGSIAGFGTDLGGSIRMPANIMGLYGLRPSSSRLPYTGVPVSTDGQEHVPSSIGPLTRSISSIHDVTKAIILQEPWNQDCRCVPIPWRQNAHDQVLERKLTIGVIRDDGVVKPHPTIARVIEEAVEALKSDGHEVIEWKPDFHAECIEVMDAYFTADGCDDIRRDVEAGGEPFIPAVERLIKRGGAISVFEYWQLNKRKRQLQQSYLEKWNNAISTKTGRVVDALITPALPHTAVPHQNIKWVGYTKVWNLLDYTALVIPAGKVEPQDLEVALDHEPRNDMDEWNKQLWKDHKDDMARHQLPVNVQIVGRHLEEEKVLAIGKVLDGLLRSREQ</sequence>
<dbReference type="InterPro" id="IPR023631">
    <property type="entry name" value="Amidase_dom"/>
</dbReference>
<dbReference type="Gene3D" id="3.90.1300.10">
    <property type="entry name" value="Amidase signature (AS) domain"/>
    <property type="match status" value="1"/>
</dbReference>
<protein>
    <recommendedName>
        <fullName evidence="4">Amidase domain-containing protein</fullName>
    </recommendedName>
</protein>
<dbReference type="GO" id="GO:0016787">
    <property type="term" value="F:hydrolase activity"/>
    <property type="evidence" value="ECO:0007669"/>
    <property type="project" value="UniProtKB-KW"/>
</dbReference>
<reference evidence="5 6" key="1">
    <citation type="journal article" date="2018" name="PLoS Pathog.">
        <title>Evolution of structural diversity of trichothecenes, a family of toxins produced by plant pathogenic and entomopathogenic fungi.</title>
        <authorList>
            <person name="Proctor R.H."/>
            <person name="McCormick S.P."/>
            <person name="Kim H.S."/>
            <person name="Cardoza R.E."/>
            <person name="Stanley A.M."/>
            <person name="Lindo L."/>
            <person name="Kelly A."/>
            <person name="Brown D.W."/>
            <person name="Lee T."/>
            <person name="Vaughan M.M."/>
            <person name="Alexander N.J."/>
            <person name="Busman M."/>
            <person name="Gutierrez S."/>
        </authorList>
    </citation>
    <scope>NUCLEOTIDE SEQUENCE [LARGE SCALE GENOMIC DNA]</scope>
    <source>
        <strain evidence="5 6">NRRL 20695</strain>
    </source>
</reference>
<evidence type="ECO:0000256" key="2">
    <source>
        <dbReference type="ARBA" id="ARBA00022801"/>
    </source>
</evidence>
<comment type="caution">
    <text evidence="5">The sequence shown here is derived from an EMBL/GenBank/DDBJ whole genome shotgun (WGS) entry which is preliminary data.</text>
</comment>
<feature type="active site" description="Charge relay system" evidence="3">
    <location>
        <position position="185"/>
    </location>
</feature>
<dbReference type="OrthoDB" id="6428749at2759"/>
<organism evidence="5 6">
    <name type="scientific">Fusarium longipes</name>
    <dbReference type="NCBI Taxonomy" id="694270"/>
    <lineage>
        <taxon>Eukaryota</taxon>
        <taxon>Fungi</taxon>
        <taxon>Dikarya</taxon>
        <taxon>Ascomycota</taxon>
        <taxon>Pezizomycotina</taxon>
        <taxon>Sordariomycetes</taxon>
        <taxon>Hypocreomycetidae</taxon>
        <taxon>Hypocreales</taxon>
        <taxon>Nectriaceae</taxon>
        <taxon>Fusarium</taxon>
    </lineage>
</organism>
<dbReference type="Proteomes" id="UP000266234">
    <property type="component" value="Unassembled WGS sequence"/>
</dbReference>
<keyword evidence="6" id="KW-1185">Reference proteome</keyword>
<proteinExistence type="inferred from homology"/>
<dbReference type="PANTHER" id="PTHR46072:SF2">
    <property type="entry name" value="AMIDASE (EUROFUNG)"/>
    <property type="match status" value="1"/>
</dbReference>
<accession>A0A395T498</accession>
<evidence type="ECO:0000259" key="4">
    <source>
        <dbReference type="Pfam" id="PF01425"/>
    </source>
</evidence>
<keyword evidence="2" id="KW-0378">Hydrolase</keyword>